<feature type="region of interest" description="Disordered" evidence="1">
    <location>
        <begin position="1"/>
        <end position="30"/>
    </location>
</feature>
<evidence type="ECO:0000313" key="3">
    <source>
        <dbReference type="Proteomes" id="UP001560045"/>
    </source>
</evidence>
<dbReference type="EMBL" id="JBFNXQ010000035">
    <property type="protein sequence ID" value="MEX5719221.1"/>
    <property type="molecule type" value="Genomic_DNA"/>
</dbReference>
<evidence type="ECO:0000313" key="2">
    <source>
        <dbReference type="EMBL" id="MEX5719221.1"/>
    </source>
</evidence>
<proteinExistence type="predicted"/>
<evidence type="ECO:0000256" key="1">
    <source>
        <dbReference type="SAM" id="MobiDB-lite"/>
    </source>
</evidence>
<gene>
    <name evidence="2" type="ORF">ABQ292_12700</name>
</gene>
<organism evidence="2 3">
    <name type="scientific">Geodermatophilus maliterrae</name>
    <dbReference type="NCBI Taxonomy" id="3162531"/>
    <lineage>
        <taxon>Bacteria</taxon>
        <taxon>Bacillati</taxon>
        <taxon>Actinomycetota</taxon>
        <taxon>Actinomycetes</taxon>
        <taxon>Geodermatophilales</taxon>
        <taxon>Geodermatophilaceae</taxon>
        <taxon>Geodermatophilus</taxon>
    </lineage>
</organism>
<name>A0ABV3XFL0_9ACTN</name>
<feature type="compositionally biased region" description="Basic and acidic residues" evidence="1">
    <location>
        <begin position="14"/>
        <end position="29"/>
    </location>
</feature>
<reference evidence="2 3" key="1">
    <citation type="submission" date="2024-06" db="EMBL/GenBank/DDBJ databases">
        <title>Draft genome sequence of Geodermatophilus badlandi, a novel member of the Geodermatophilaceae isolated from badland sedimentary rocks in the Red desert, Wyoming, USA.</title>
        <authorList>
            <person name="Ben Tekaya S."/>
            <person name="Nouioui I."/>
            <person name="Flores G.M."/>
            <person name="Shaal M.N."/>
            <person name="Bredoire F."/>
            <person name="Basile F."/>
            <person name="Van Diepen L."/>
            <person name="Ward N.L."/>
        </authorList>
    </citation>
    <scope>NUCLEOTIDE SEQUENCE [LARGE SCALE GENOMIC DNA]</scope>
    <source>
        <strain evidence="2 3">WL48A</strain>
    </source>
</reference>
<accession>A0ABV3XFL0</accession>
<protein>
    <submittedName>
        <fullName evidence="2">Uncharacterized protein</fullName>
    </submittedName>
</protein>
<comment type="caution">
    <text evidence="2">The sequence shown here is derived from an EMBL/GenBank/DDBJ whole genome shotgun (WGS) entry which is preliminary data.</text>
</comment>
<sequence>MAGPDSCPVCGELTPRRDSGATDEGHDETTDPLVFVDHLWAPPLWGHGRRAEPALCPGSGQNRAGHRRP</sequence>
<dbReference type="Proteomes" id="UP001560045">
    <property type="component" value="Unassembled WGS sequence"/>
</dbReference>
<feature type="region of interest" description="Disordered" evidence="1">
    <location>
        <begin position="47"/>
        <end position="69"/>
    </location>
</feature>
<dbReference type="RefSeq" id="WP_369206842.1">
    <property type="nucleotide sequence ID" value="NZ_JBFNXQ010000035.1"/>
</dbReference>
<keyword evidence="3" id="KW-1185">Reference proteome</keyword>